<dbReference type="GO" id="GO:0005506">
    <property type="term" value="F:iron ion binding"/>
    <property type="evidence" value="ECO:0007669"/>
    <property type="project" value="InterPro"/>
</dbReference>
<protein>
    <recommendedName>
        <fullName evidence="10">Cytochrome P450</fullName>
    </recommendedName>
</protein>
<dbReference type="Pfam" id="PF00067">
    <property type="entry name" value="p450"/>
    <property type="match status" value="1"/>
</dbReference>
<dbReference type="Proteomes" id="UP000322927">
    <property type="component" value="Chromosome"/>
</dbReference>
<dbReference type="InterPro" id="IPR001128">
    <property type="entry name" value="Cyt_P450"/>
</dbReference>
<dbReference type="PANTHER" id="PTHR46696">
    <property type="entry name" value="P450, PUTATIVE (EUROFUNG)-RELATED"/>
    <property type="match status" value="1"/>
</dbReference>
<dbReference type="InterPro" id="IPR036396">
    <property type="entry name" value="Cyt_P450_sf"/>
</dbReference>
<evidence type="ECO:0000256" key="2">
    <source>
        <dbReference type="ARBA" id="ARBA00022617"/>
    </source>
</evidence>
<keyword evidence="5 7" id="KW-0408">Iron</keyword>
<comment type="similarity">
    <text evidence="1 7">Belongs to the cytochrome P450 family.</text>
</comment>
<sequence length="412" mass="44399">MSETDPAKLFDLMSPQYMASPYEAYRVARESAPVCPMSAQGPWIVTGRDEVAAVLTDTERFTARTNTHGAYGFTDECGQLLADSVFYRVAPFNADPAEHGRFRALVDEEFSERALRRHEPAVRAAARTLVDGFKDTGSVDLLAEFTQPLPLTVLCDIIGIPSGDRATVKGWLGDWLLMQVLPLPPEDQLRCAKSLLEYEAYVRSLLADRRRQPADDLLTVFADAAAQSDPVCTVDDAVLGLLVLLASGHETATHLVTNTVHQLLRDRAQWEKLVADRELIPAAVEEGLRFTTSVQSAPRTATEDVTLGGVAVPAGAKVHAMVAAVGRAPDTAEDPETFRVDRTGPPRHFAFGHGPHACLGAGLARLEARVALETLADALPDLELASGFAPQHIPGGLVINGLLALPVTWTTG</sequence>
<dbReference type="InterPro" id="IPR017972">
    <property type="entry name" value="Cyt_P450_CS"/>
</dbReference>
<gene>
    <name evidence="8" type="ORF">DEJ48_13435</name>
</gene>
<dbReference type="SUPFAM" id="SSF48264">
    <property type="entry name" value="Cytochrome P450"/>
    <property type="match status" value="1"/>
</dbReference>
<organism evidence="8 9">
    <name type="scientific">Streptomyces venezuelae</name>
    <dbReference type="NCBI Taxonomy" id="54571"/>
    <lineage>
        <taxon>Bacteria</taxon>
        <taxon>Bacillati</taxon>
        <taxon>Actinomycetota</taxon>
        <taxon>Actinomycetes</taxon>
        <taxon>Kitasatosporales</taxon>
        <taxon>Streptomycetaceae</taxon>
        <taxon>Streptomyces</taxon>
    </lineage>
</organism>
<dbReference type="PRINTS" id="PR00359">
    <property type="entry name" value="BP450"/>
</dbReference>
<proteinExistence type="inferred from homology"/>
<dbReference type="PROSITE" id="PS00086">
    <property type="entry name" value="CYTOCHROME_P450"/>
    <property type="match status" value="1"/>
</dbReference>
<dbReference type="GO" id="GO:0004497">
    <property type="term" value="F:monooxygenase activity"/>
    <property type="evidence" value="ECO:0007669"/>
    <property type="project" value="UniProtKB-KW"/>
</dbReference>
<keyword evidence="4 7" id="KW-0560">Oxidoreductase</keyword>
<evidence type="ECO:0000256" key="7">
    <source>
        <dbReference type="RuleBase" id="RU000461"/>
    </source>
</evidence>
<keyword evidence="6 7" id="KW-0503">Monooxygenase</keyword>
<evidence type="ECO:0000256" key="1">
    <source>
        <dbReference type="ARBA" id="ARBA00010617"/>
    </source>
</evidence>
<evidence type="ECO:0000256" key="4">
    <source>
        <dbReference type="ARBA" id="ARBA00023002"/>
    </source>
</evidence>
<accession>A0A5P2BUX2</accession>
<keyword evidence="3 7" id="KW-0479">Metal-binding</keyword>
<dbReference type="GO" id="GO:0016705">
    <property type="term" value="F:oxidoreductase activity, acting on paired donors, with incorporation or reduction of molecular oxygen"/>
    <property type="evidence" value="ECO:0007669"/>
    <property type="project" value="InterPro"/>
</dbReference>
<dbReference type="RefSeq" id="WP_150216343.1">
    <property type="nucleotide sequence ID" value="NZ_CP029192.1"/>
</dbReference>
<evidence type="ECO:0000256" key="5">
    <source>
        <dbReference type="ARBA" id="ARBA00023004"/>
    </source>
</evidence>
<name>A0A5P2BUX2_STRVZ</name>
<keyword evidence="2 7" id="KW-0349">Heme</keyword>
<reference evidence="8 9" key="1">
    <citation type="submission" date="2018-05" db="EMBL/GenBank/DDBJ databases">
        <title>Streptomyces venezuelae.</title>
        <authorList>
            <person name="Kim W."/>
            <person name="Lee N."/>
            <person name="Cho B.-K."/>
        </authorList>
    </citation>
    <scope>NUCLEOTIDE SEQUENCE [LARGE SCALE GENOMIC DNA]</scope>
    <source>
        <strain evidence="8 9">ATCC 14584</strain>
    </source>
</reference>
<dbReference type="PANTHER" id="PTHR46696:SF6">
    <property type="entry name" value="P450, PUTATIVE (EUROFUNG)-RELATED"/>
    <property type="match status" value="1"/>
</dbReference>
<dbReference type="Gene3D" id="1.10.630.10">
    <property type="entry name" value="Cytochrome P450"/>
    <property type="match status" value="1"/>
</dbReference>
<dbReference type="EMBL" id="CP029192">
    <property type="protein sequence ID" value="QES34266.1"/>
    <property type="molecule type" value="Genomic_DNA"/>
</dbReference>
<dbReference type="AlphaFoldDB" id="A0A5P2BUX2"/>
<evidence type="ECO:0000256" key="3">
    <source>
        <dbReference type="ARBA" id="ARBA00022723"/>
    </source>
</evidence>
<dbReference type="GO" id="GO:0020037">
    <property type="term" value="F:heme binding"/>
    <property type="evidence" value="ECO:0007669"/>
    <property type="project" value="InterPro"/>
</dbReference>
<dbReference type="FunFam" id="1.10.630.10:FF:000018">
    <property type="entry name" value="Cytochrome P450 monooxygenase"/>
    <property type="match status" value="1"/>
</dbReference>
<dbReference type="InterPro" id="IPR002397">
    <property type="entry name" value="Cyt_P450_B"/>
</dbReference>
<evidence type="ECO:0000313" key="9">
    <source>
        <dbReference type="Proteomes" id="UP000322927"/>
    </source>
</evidence>
<evidence type="ECO:0000313" key="8">
    <source>
        <dbReference type="EMBL" id="QES34266.1"/>
    </source>
</evidence>
<dbReference type="OrthoDB" id="502624at2"/>
<evidence type="ECO:0000256" key="6">
    <source>
        <dbReference type="ARBA" id="ARBA00023033"/>
    </source>
</evidence>
<evidence type="ECO:0008006" key="10">
    <source>
        <dbReference type="Google" id="ProtNLM"/>
    </source>
</evidence>